<reference evidence="3" key="1">
    <citation type="journal article" date="2019" name="Int. J. Syst. Evol. Microbiol.">
        <title>The Global Catalogue of Microorganisms (GCM) 10K type strain sequencing project: providing services to taxonomists for standard genome sequencing and annotation.</title>
        <authorList>
            <consortium name="The Broad Institute Genomics Platform"/>
            <consortium name="The Broad Institute Genome Sequencing Center for Infectious Disease"/>
            <person name="Wu L."/>
            <person name="Ma J."/>
        </authorList>
    </citation>
    <scope>NUCLEOTIDE SEQUENCE [LARGE SCALE GENOMIC DNA]</scope>
    <source>
        <strain evidence="3">JCM 19134</strain>
    </source>
</reference>
<name>A0AAV3U3Q9_9ALTE</name>
<dbReference type="SUPFAM" id="SSF69318">
    <property type="entry name" value="Integrin alpha N-terminal domain"/>
    <property type="match status" value="1"/>
</dbReference>
<dbReference type="EMBL" id="BAABLX010000026">
    <property type="protein sequence ID" value="GAA4946801.1"/>
    <property type="molecule type" value="Genomic_DNA"/>
</dbReference>
<protein>
    <recommendedName>
        <fullName evidence="4">FG-GAP repeat protein</fullName>
    </recommendedName>
</protein>
<evidence type="ECO:0000256" key="1">
    <source>
        <dbReference type="SAM" id="SignalP"/>
    </source>
</evidence>
<dbReference type="AlphaFoldDB" id="A0AAV3U3Q9"/>
<feature type="signal peptide" evidence="1">
    <location>
        <begin position="1"/>
        <end position="27"/>
    </location>
</feature>
<gene>
    <name evidence="2" type="ORF">GCM10025791_27770</name>
</gene>
<proteinExistence type="predicted"/>
<evidence type="ECO:0000313" key="3">
    <source>
        <dbReference type="Proteomes" id="UP001409585"/>
    </source>
</evidence>
<comment type="caution">
    <text evidence="2">The sequence shown here is derived from an EMBL/GenBank/DDBJ whole genome shotgun (WGS) entry which is preliminary data.</text>
</comment>
<accession>A0AAV3U3Q9</accession>
<evidence type="ECO:0000313" key="2">
    <source>
        <dbReference type="EMBL" id="GAA4946801.1"/>
    </source>
</evidence>
<feature type="chain" id="PRO_5043595821" description="FG-GAP repeat protein" evidence="1">
    <location>
        <begin position="28"/>
        <end position="763"/>
    </location>
</feature>
<keyword evidence="1" id="KW-0732">Signal</keyword>
<organism evidence="2 3">
    <name type="scientific">Halioxenophilus aromaticivorans</name>
    <dbReference type="NCBI Taxonomy" id="1306992"/>
    <lineage>
        <taxon>Bacteria</taxon>
        <taxon>Pseudomonadati</taxon>
        <taxon>Pseudomonadota</taxon>
        <taxon>Gammaproteobacteria</taxon>
        <taxon>Alteromonadales</taxon>
        <taxon>Alteromonadaceae</taxon>
        <taxon>Halioxenophilus</taxon>
    </lineage>
</organism>
<dbReference type="InterPro" id="IPR028994">
    <property type="entry name" value="Integrin_alpha_N"/>
</dbReference>
<evidence type="ECO:0008006" key="4">
    <source>
        <dbReference type="Google" id="ProtNLM"/>
    </source>
</evidence>
<dbReference type="Proteomes" id="UP001409585">
    <property type="component" value="Unassembled WGS sequence"/>
</dbReference>
<dbReference type="RefSeq" id="WP_345423285.1">
    <property type="nucleotide sequence ID" value="NZ_AP031496.1"/>
</dbReference>
<keyword evidence="3" id="KW-1185">Reference proteome</keyword>
<dbReference type="Gene3D" id="2.130.10.130">
    <property type="entry name" value="Integrin alpha, N-terminal"/>
    <property type="match status" value="1"/>
</dbReference>
<sequence>MIKTFKKSFSPLALAIGLASQPFAATADDTLWYLHLGGDWTNEIKISDGNIYLDSSTDGAFCDGSFDDFGLGYCYMVEKINRDGSIDWRYEASESGIWSNLAVNSDNLFLVDYTNLPSITQVDIETASVSSIGDISAAIEGAEYYYTIAATDNGLFAIAKTNAGASGDNRVLAHLNAAGELQWSVDIGDWESTNHLFIEDGVVHIAGLNPSFENAYHAYSTTGQLLSQETGQAAADKVPLANGISLYNDTYSIVNSTSWLINQPNDFIVKYDEQNNIVWQIPFFSQADGYARNGVAYGVFTNGTDIFAIGAAAVADNDELTHVLARYDIGGNLLALQSLDLPFDAREQPTRRAVALDNDRILLGVDDTNGWSAYVSALEFDGEGVPTGVSIPVTDSPAPAASTASQTLHLGDINNDGYPEIGVVASSDSTRVHVQSIGADHSWQAITFDGTGEVAVVNDADCNSVPEIAALVAGSNSVELRDSLSGELVTNIAFNANVDAIKMAVVPDTNHNGADDIAILSKFNNRNGQAVIIHDAKTGEQLSSISFNPYFRAKDFAFIEDINGDGAPEIAVLSTNKKGTSKLEIRALDGSLVNNIWLGKTYQSTALVDMNTQLGLSPNLSNELGVLLNKAEGNGLTVRVIDTQSGDDLQSVGYNWRFSPIAAKAIADTNGNGTAEIALLSSKTNAGETTGKIELRDSYSANLANNVWLGENASPVDFSIIKDTNGNGSPETVTLMESDGIYYLLTKDSKTGTLIGQQAVDLP</sequence>